<sequence>MNTRQDKATPRGPQALDTASEPWRMRMDDWNRRYANDDFIWSEHPNRSLEQHVRSLSAGRALDLAAGECRNAVWLAGQGWSVEAVDFARLALEKGRRLAQSRQVAERIRLVTADLNHYRPAERAFDLVTLVYLQLPWPELAPILLRAAGAVAPGGTLLLIAHHTHNLTHGHGGPRHAEVLYTAEQVATLLAPELRIERAERLQRPVHTADGTRYAIDCLVRATRG</sequence>
<name>A0ABQ2YED6_9NEIS</name>
<proteinExistence type="predicted"/>
<evidence type="ECO:0000313" key="3">
    <source>
        <dbReference type="EMBL" id="GGX80474.1"/>
    </source>
</evidence>
<gene>
    <name evidence="3" type="ORF">GCM10011290_05170</name>
</gene>
<dbReference type="Gene3D" id="3.40.50.150">
    <property type="entry name" value="Vaccinia Virus protein VP39"/>
    <property type="match status" value="1"/>
</dbReference>
<protein>
    <recommendedName>
        <fullName evidence="2">Methyltransferase domain-containing protein</fullName>
    </recommendedName>
</protein>
<dbReference type="Proteomes" id="UP000600877">
    <property type="component" value="Unassembled WGS sequence"/>
</dbReference>
<feature type="region of interest" description="Disordered" evidence="1">
    <location>
        <begin position="1"/>
        <end position="20"/>
    </location>
</feature>
<dbReference type="RefSeq" id="WP_229800191.1">
    <property type="nucleotide sequence ID" value="NZ_BMYW01000001.1"/>
</dbReference>
<dbReference type="SUPFAM" id="SSF53335">
    <property type="entry name" value="S-adenosyl-L-methionine-dependent methyltransferases"/>
    <property type="match status" value="1"/>
</dbReference>
<dbReference type="InterPro" id="IPR029063">
    <property type="entry name" value="SAM-dependent_MTases_sf"/>
</dbReference>
<accession>A0ABQ2YED6</accession>
<feature type="domain" description="Methyltransferase" evidence="2">
    <location>
        <begin position="62"/>
        <end position="155"/>
    </location>
</feature>
<dbReference type="InterPro" id="IPR041698">
    <property type="entry name" value="Methyltransf_25"/>
</dbReference>
<evidence type="ECO:0000313" key="4">
    <source>
        <dbReference type="Proteomes" id="UP000600877"/>
    </source>
</evidence>
<comment type="caution">
    <text evidence="3">The sequence shown here is derived from an EMBL/GenBank/DDBJ whole genome shotgun (WGS) entry which is preliminary data.</text>
</comment>
<evidence type="ECO:0000259" key="2">
    <source>
        <dbReference type="Pfam" id="PF13649"/>
    </source>
</evidence>
<organism evidence="3 4">
    <name type="scientific">Vogesella alkaliphila</name>
    <dbReference type="NCBI Taxonomy" id="1193621"/>
    <lineage>
        <taxon>Bacteria</taxon>
        <taxon>Pseudomonadati</taxon>
        <taxon>Pseudomonadota</taxon>
        <taxon>Betaproteobacteria</taxon>
        <taxon>Neisseriales</taxon>
        <taxon>Chromobacteriaceae</taxon>
        <taxon>Vogesella</taxon>
    </lineage>
</organism>
<reference evidence="4" key="1">
    <citation type="journal article" date="2019" name="Int. J. Syst. Evol. Microbiol.">
        <title>The Global Catalogue of Microorganisms (GCM) 10K type strain sequencing project: providing services to taxonomists for standard genome sequencing and annotation.</title>
        <authorList>
            <consortium name="The Broad Institute Genomics Platform"/>
            <consortium name="The Broad Institute Genome Sequencing Center for Infectious Disease"/>
            <person name="Wu L."/>
            <person name="Ma J."/>
        </authorList>
    </citation>
    <scope>NUCLEOTIDE SEQUENCE [LARGE SCALE GENOMIC DNA]</scope>
    <source>
        <strain evidence="4">KCTC 32041</strain>
    </source>
</reference>
<dbReference type="EMBL" id="BMYW01000001">
    <property type="protein sequence ID" value="GGX80474.1"/>
    <property type="molecule type" value="Genomic_DNA"/>
</dbReference>
<evidence type="ECO:0000256" key="1">
    <source>
        <dbReference type="SAM" id="MobiDB-lite"/>
    </source>
</evidence>
<dbReference type="Pfam" id="PF13649">
    <property type="entry name" value="Methyltransf_25"/>
    <property type="match status" value="1"/>
</dbReference>
<keyword evidence="4" id="KW-1185">Reference proteome</keyword>